<proteinExistence type="predicted"/>
<evidence type="ECO:0000313" key="2">
    <source>
        <dbReference type="Proteomes" id="UP000828390"/>
    </source>
</evidence>
<dbReference type="EMBL" id="JAIWYP010000013">
    <property type="protein sequence ID" value="KAH3720870.1"/>
    <property type="molecule type" value="Genomic_DNA"/>
</dbReference>
<sequence length="117" mass="13037">MSIQRQTLWAARVGKSGKAMPSLASLPPTTEALFENMKRAHIQACIWKQALDAEPPDLDPCCYAWRKDEVSKHPFTHKDSITVALVPLNVLKMIKCGCTSDSLCSTLRCSCYQSRLP</sequence>
<protein>
    <submittedName>
        <fullName evidence="1">Uncharacterized protein</fullName>
    </submittedName>
</protein>
<gene>
    <name evidence="1" type="ORF">DPMN_063780</name>
</gene>
<dbReference type="AlphaFoldDB" id="A0A9D4CC82"/>
<reference evidence="1" key="2">
    <citation type="submission" date="2020-11" db="EMBL/GenBank/DDBJ databases">
        <authorList>
            <person name="McCartney M.A."/>
            <person name="Auch B."/>
            <person name="Kono T."/>
            <person name="Mallez S."/>
            <person name="Becker A."/>
            <person name="Gohl D.M."/>
            <person name="Silverstein K.A.T."/>
            <person name="Koren S."/>
            <person name="Bechman K.B."/>
            <person name="Herman A."/>
            <person name="Abrahante J.E."/>
            <person name="Garbe J."/>
        </authorList>
    </citation>
    <scope>NUCLEOTIDE SEQUENCE</scope>
    <source>
        <strain evidence="1">Duluth1</strain>
        <tissue evidence="1">Whole animal</tissue>
    </source>
</reference>
<dbReference type="Proteomes" id="UP000828390">
    <property type="component" value="Unassembled WGS sequence"/>
</dbReference>
<reference evidence="1" key="1">
    <citation type="journal article" date="2019" name="bioRxiv">
        <title>The Genome of the Zebra Mussel, Dreissena polymorpha: A Resource for Invasive Species Research.</title>
        <authorList>
            <person name="McCartney M.A."/>
            <person name="Auch B."/>
            <person name="Kono T."/>
            <person name="Mallez S."/>
            <person name="Zhang Y."/>
            <person name="Obille A."/>
            <person name="Becker A."/>
            <person name="Abrahante J.E."/>
            <person name="Garbe J."/>
            <person name="Badalamenti J.P."/>
            <person name="Herman A."/>
            <person name="Mangelson H."/>
            <person name="Liachko I."/>
            <person name="Sullivan S."/>
            <person name="Sone E.D."/>
            <person name="Koren S."/>
            <person name="Silverstein K.A.T."/>
            <person name="Beckman K.B."/>
            <person name="Gohl D.M."/>
        </authorList>
    </citation>
    <scope>NUCLEOTIDE SEQUENCE</scope>
    <source>
        <strain evidence="1">Duluth1</strain>
        <tissue evidence="1">Whole animal</tissue>
    </source>
</reference>
<comment type="caution">
    <text evidence="1">The sequence shown here is derived from an EMBL/GenBank/DDBJ whole genome shotgun (WGS) entry which is preliminary data.</text>
</comment>
<name>A0A9D4CC82_DREPO</name>
<organism evidence="1 2">
    <name type="scientific">Dreissena polymorpha</name>
    <name type="common">Zebra mussel</name>
    <name type="synonym">Mytilus polymorpha</name>
    <dbReference type="NCBI Taxonomy" id="45954"/>
    <lineage>
        <taxon>Eukaryota</taxon>
        <taxon>Metazoa</taxon>
        <taxon>Spiralia</taxon>
        <taxon>Lophotrochozoa</taxon>
        <taxon>Mollusca</taxon>
        <taxon>Bivalvia</taxon>
        <taxon>Autobranchia</taxon>
        <taxon>Heteroconchia</taxon>
        <taxon>Euheterodonta</taxon>
        <taxon>Imparidentia</taxon>
        <taxon>Neoheterodontei</taxon>
        <taxon>Myida</taxon>
        <taxon>Dreissenoidea</taxon>
        <taxon>Dreissenidae</taxon>
        <taxon>Dreissena</taxon>
    </lineage>
</organism>
<evidence type="ECO:0000313" key="1">
    <source>
        <dbReference type="EMBL" id="KAH3720870.1"/>
    </source>
</evidence>
<accession>A0A9D4CC82</accession>
<keyword evidence="2" id="KW-1185">Reference proteome</keyword>